<dbReference type="InterPro" id="IPR008972">
    <property type="entry name" value="Cupredoxin"/>
</dbReference>
<dbReference type="PANTHER" id="PTHR34883">
    <property type="entry name" value="SERINE-RICH PROTEIN, PUTATIVE-RELATED-RELATED"/>
    <property type="match status" value="1"/>
</dbReference>
<dbReference type="SUPFAM" id="SSF49503">
    <property type="entry name" value="Cupredoxins"/>
    <property type="match status" value="1"/>
</dbReference>
<feature type="region of interest" description="Disordered" evidence="1">
    <location>
        <begin position="273"/>
        <end position="347"/>
    </location>
</feature>
<feature type="region of interest" description="Disordered" evidence="1">
    <location>
        <begin position="78"/>
        <end position="155"/>
    </location>
</feature>
<feature type="compositionally biased region" description="Low complexity" evidence="1">
    <location>
        <begin position="319"/>
        <end position="334"/>
    </location>
</feature>
<dbReference type="Proteomes" id="UP001397290">
    <property type="component" value="Unassembled WGS sequence"/>
</dbReference>
<feature type="compositionally biased region" description="Low complexity" evidence="1">
    <location>
        <begin position="129"/>
        <end position="152"/>
    </location>
</feature>
<keyword evidence="2" id="KW-0732">Signal</keyword>
<feature type="chain" id="PRO_5043631721" description="Serine-threonine rich protein" evidence="2">
    <location>
        <begin position="19"/>
        <end position="393"/>
    </location>
</feature>
<organism evidence="3 4">
    <name type="scientific">Beauveria asiatica</name>
    <dbReference type="NCBI Taxonomy" id="1069075"/>
    <lineage>
        <taxon>Eukaryota</taxon>
        <taxon>Fungi</taxon>
        <taxon>Dikarya</taxon>
        <taxon>Ascomycota</taxon>
        <taxon>Pezizomycotina</taxon>
        <taxon>Sordariomycetes</taxon>
        <taxon>Hypocreomycetidae</taxon>
        <taxon>Hypocreales</taxon>
        <taxon>Cordycipitaceae</taxon>
        <taxon>Beauveria</taxon>
    </lineage>
</organism>
<sequence length="393" mass="39035">MKWSTTVSLAVAPLAAMAANNKMRKTYPVSVNPRAEAASQLDGRSIAIINGMKGHGLTVGALDQVIILWINPGNNAPTTSIDNPAHPGAGKGEATATPGKGEAPPAEAPPAETPPAEAPPAETPPAEAPPAESATTTTASESETTTAPAAGASHTVKVGGPSGLVYDPDQLHVPVGDSVIFEFLSQNHTVTQSSFETPCKALEGGMDSGFLANPNNTVIPPPQVAMRVMVATPLWFSCKQMGHCGKGMTFSINPTANKTQALFQSMAIAQNGTGEATPITGGTGNPGAAPAPPPPANAEEPNESTTTEPANEEPTSSLPAEEPAATEAPASPAAGGEGEGSADATTGTGTVGADGSCTCVVACNAGGFPAAAQGAGAFGGFAGTLPTKMAAMR</sequence>
<dbReference type="InterPro" id="IPR052953">
    <property type="entry name" value="Ser-rich/MCO-related"/>
</dbReference>
<name>A0AAW0RT95_9HYPO</name>
<dbReference type="EMBL" id="JAAHCF010000288">
    <property type="protein sequence ID" value="KAK8145462.1"/>
    <property type="molecule type" value="Genomic_DNA"/>
</dbReference>
<reference evidence="3 4" key="1">
    <citation type="submission" date="2020-02" db="EMBL/GenBank/DDBJ databases">
        <title>Comparative genomics of the hypocrealean fungal genus Beauvera.</title>
        <authorList>
            <person name="Showalter D.N."/>
            <person name="Bushley K.E."/>
            <person name="Rehner S.A."/>
        </authorList>
    </citation>
    <scope>NUCLEOTIDE SEQUENCE [LARGE SCALE GENOMIC DNA]</scope>
    <source>
        <strain evidence="3 4">ARSEF4384</strain>
    </source>
</reference>
<evidence type="ECO:0000313" key="3">
    <source>
        <dbReference type="EMBL" id="KAK8145462.1"/>
    </source>
</evidence>
<feature type="compositionally biased region" description="Low complexity" evidence="1">
    <location>
        <begin position="94"/>
        <end position="105"/>
    </location>
</feature>
<proteinExistence type="predicted"/>
<feature type="compositionally biased region" description="Polar residues" evidence="1">
    <location>
        <begin position="304"/>
        <end position="318"/>
    </location>
</feature>
<gene>
    <name evidence="3" type="ORF">G3M48_004389</name>
</gene>
<dbReference type="Gene3D" id="2.60.40.420">
    <property type="entry name" value="Cupredoxins - blue copper proteins"/>
    <property type="match status" value="1"/>
</dbReference>
<comment type="caution">
    <text evidence="3">The sequence shown here is derived from an EMBL/GenBank/DDBJ whole genome shotgun (WGS) entry which is preliminary data.</text>
</comment>
<feature type="compositionally biased region" description="Pro residues" evidence="1">
    <location>
        <begin position="106"/>
        <end position="128"/>
    </location>
</feature>
<feature type="signal peptide" evidence="2">
    <location>
        <begin position="1"/>
        <end position="18"/>
    </location>
</feature>
<protein>
    <recommendedName>
        <fullName evidence="5">Serine-threonine rich protein</fullName>
    </recommendedName>
</protein>
<keyword evidence="4" id="KW-1185">Reference proteome</keyword>
<dbReference type="CDD" id="cd00920">
    <property type="entry name" value="Cupredoxin"/>
    <property type="match status" value="1"/>
</dbReference>
<accession>A0AAW0RT95</accession>
<dbReference type="PANTHER" id="PTHR34883:SF4">
    <property type="entry name" value="CUPREDOXIN"/>
    <property type="match status" value="1"/>
</dbReference>
<evidence type="ECO:0008006" key="5">
    <source>
        <dbReference type="Google" id="ProtNLM"/>
    </source>
</evidence>
<evidence type="ECO:0000256" key="1">
    <source>
        <dbReference type="SAM" id="MobiDB-lite"/>
    </source>
</evidence>
<evidence type="ECO:0000313" key="4">
    <source>
        <dbReference type="Proteomes" id="UP001397290"/>
    </source>
</evidence>
<evidence type="ECO:0000256" key="2">
    <source>
        <dbReference type="SAM" id="SignalP"/>
    </source>
</evidence>
<dbReference type="AlphaFoldDB" id="A0AAW0RT95"/>